<accession>A0A378XZ46</accession>
<name>A0A378XZ46_PAEPO</name>
<evidence type="ECO:0000313" key="1">
    <source>
        <dbReference type="EMBL" id="SUA70276.1"/>
    </source>
</evidence>
<evidence type="ECO:0000313" key="2">
    <source>
        <dbReference type="Proteomes" id="UP000254400"/>
    </source>
</evidence>
<proteinExistence type="predicted"/>
<dbReference type="Proteomes" id="UP000254400">
    <property type="component" value="Unassembled WGS sequence"/>
</dbReference>
<dbReference type="GeneID" id="93346501"/>
<sequence length="70" mass="8433">MKRYSLMKLAAYDKEHNLKTWKFVNIEAEEANDLNNFMANGFRIWDTKKDEVVKTNLDIAKWIEEHNNEE</sequence>
<dbReference type="RefSeq" id="WP_019687668.1">
    <property type="nucleotide sequence ID" value="NZ_CP049598.1"/>
</dbReference>
<organism evidence="1 2">
    <name type="scientific">Paenibacillus polymyxa</name>
    <name type="common">Bacillus polymyxa</name>
    <dbReference type="NCBI Taxonomy" id="1406"/>
    <lineage>
        <taxon>Bacteria</taxon>
        <taxon>Bacillati</taxon>
        <taxon>Bacillota</taxon>
        <taxon>Bacilli</taxon>
        <taxon>Bacillales</taxon>
        <taxon>Paenibacillaceae</taxon>
        <taxon>Paenibacillus</taxon>
    </lineage>
</organism>
<dbReference type="AlphaFoldDB" id="A0A378XZ46"/>
<dbReference type="EMBL" id="UGSC01000001">
    <property type="protein sequence ID" value="SUA70276.1"/>
    <property type="molecule type" value="Genomic_DNA"/>
</dbReference>
<reference evidence="1 2" key="1">
    <citation type="submission" date="2018-06" db="EMBL/GenBank/DDBJ databases">
        <authorList>
            <consortium name="Pathogen Informatics"/>
            <person name="Doyle S."/>
        </authorList>
    </citation>
    <scope>NUCLEOTIDE SEQUENCE [LARGE SCALE GENOMIC DNA]</scope>
    <source>
        <strain evidence="1 2">NCTC10343</strain>
    </source>
</reference>
<protein>
    <submittedName>
        <fullName evidence="1">Uncharacterized protein</fullName>
    </submittedName>
</protein>
<gene>
    <name evidence="1" type="ORF">NCTC10343_03147</name>
</gene>